<dbReference type="Pfam" id="PF03091">
    <property type="entry name" value="CutA1"/>
    <property type="match status" value="1"/>
</dbReference>
<comment type="caution">
    <text evidence="3">The sequence shown here is derived from an EMBL/GenBank/DDBJ whole genome shotgun (WGS) entry which is preliminary data.</text>
</comment>
<dbReference type="Gene3D" id="3.30.70.120">
    <property type="match status" value="1"/>
</dbReference>
<accession>A0A845S6K4</accession>
<evidence type="ECO:0000313" key="4">
    <source>
        <dbReference type="Proteomes" id="UP000572953"/>
    </source>
</evidence>
<reference evidence="3 4" key="1">
    <citation type="submission" date="2018-10" db="EMBL/GenBank/DDBJ databases">
        <title>Iterative Subtractive Binning of Freshwater Chronoseries Metagenomes Recovers Nearly Complete Genomes from over Four Hundred Novel Species.</title>
        <authorList>
            <person name="Rodriguez-R L.M."/>
            <person name="Tsementzi D."/>
            <person name="Luo C."/>
            <person name="Konstantinidis K.T."/>
        </authorList>
    </citation>
    <scope>NUCLEOTIDE SEQUENCE [LARGE SCALE GENOMIC DNA]</scope>
    <source>
        <strain evidence="3">WB7_2B_003</strain>
        <strain evidence="2">WB8_2A_004</strain>
    </source>
</reference>
<dbReference type="InterPro" id="IPR004323">
    <property type="entry name" value="Ion_tolerance_CutA"/>
</dbReference>
<protein>
    <submittedName>
        <fullName evidence="3">Divalent-cation tolerance protein CutA</fullName>
    </submittedName>
</protein>
<evidence type="ECO:0000313" key="3">
    <source>
        <dbReference type="EMBL" id="NCU63330.1"/>
    </source>
</evidence>
<evidence type="ECO:0000313" key="2">
    <source>
        <dbReference type="EMBL" id="NCU53452.1"/>
    </source>
</evidence>
<evidence type="ECO:0000256" key="1">
    <source>
        <dbReference type="ARBA" id="ARBA00010169"/>
    </source>
</evidence>
<dbReference type="InterPro" id="IPR011322">
    <property type="entry name" value="N-reg_PII-like_a/b"/>
</dbReference>
<dbReference type="EMBL" id="RGGN01000222">
    <property type="protein sequence ID" value="NCU63330.1"/>
    <property type="molecule type" value="Genomic_DNA"/>
</dbReference>
<dbReference type="SUPFAM" id="SSF54913">
    <property type="entry name" value="GlnB-like"/>
    <property type="match status" value="1"/>
</dbReference>
<dbReference type="PANTHER" id="PTHR23419">
    <property type="entry name" value="DIVALENT CATION TOLERANCE CUTA-RELATED"/>
    <property type="match status" value="1"/>
</dbReference>
<organism evidence="3 4">
    <name type="scientific">Candidatus Fonsibacter lacus</name>
    <dbReference type="NCBI Taxonomy" id="2576439"/>
    <lineage>
        <taxon>Bacteria</taxon>
        <taxon>Pseudomonadati</taxon>
        <taxon>Pseudomonadota</taxon>
        <taxon>Alphaproteobacteria</taxon>
        <taxon>Candidatus Pelagibacterales</taxon>
        <taxon>Candidatus Pelagibacterales incertae sedis</taxon>
        <taxon>Candidatus Fonsibacter</taxon>
    </lineage>
</organism>
<dbReference type="PANTHER" id="PTHR23419:SF8">
    <property type="entry name" value="FI09726P"/>
    <property type="match status" value="1"/>
</dbReference>
<dbReference type="AlphaFoldDB" id="A0A845S6K4"/>
<dbReference type="GO" id="GO:0010038">
    <property type="term" value="P:response to metal ion"/>
    <property type="evidence" value="ECO:0007669"/>
    <property type="project" value="InterPro"/>
</dbReference>
<comment type="similarity">
    <text evidence="1">Belongs to the CutA family.</text>
</comment>
<dbReference type="EMBL" id="RGOB01000147">
    <property type="protein sequence ID" value="NCU53452.1"/>
    <property type="molecule type" value="Genomic_DNA"/>
</dbReference>
<name>A0A845S6K4_9PROT</name>
<dbReference type="InterPro" id="IPR015867">
    <property type="entry name" value="N-reg_PII/ATP_PRibTrfase_C"/>
</dbReference>
<dbReference type="GO" id="GO:0005507">
    <property type="term" value="F:copper ion binding"/>
    <property type="evidence" value="ECO:0007669"/>
    <property type="project" value="TreeGrafter"/>
</dbReference>
<proteinExistence type="inferred from homology"/>
<dbReference type="Proteomes" id="UP000747791">
    <property type="component" value="Unassembled WGS sequence"/>
</dbReference>
<dbReference type="Proteomes" id="UP000572953">
    <property type="component" value="Unassembled WGS sequence"/>
</dbReference>
<sequence length="106" mass="12296">MSDYKLFYMTCKNKVEANKIAYDLVKKDLVACANIIPSIKSYFKWNNKKINSVKESILIGKTIKKNINKIITHAKKISSYECPCIVFVDIKNGNKDFLRWIKNSTK</sequence>
<gene>
    <name evidence="3" type="ORF">EBV78_04595</name>
    <name evidence="2" type="ORF">EBX74_04095</name>
</gene>